<sequence length="130" mass="13534">MNKKRALGFLVIFFEAFIAQSTIGFAFGKQIASIDRGHINAALARSHPAGAMTTDTGHLRTTDLDISACDAGNHGAISTDPVIIKALAKGGVAFRCGGGALGMDARSGDATENKGKNKKMKADFGKAEPR</sequence>
<keyword evidence="3" id="KW-1185">Reference proteome</keyword>
<evidence type="ECO:0000256" key="1">
    <source>
        <dbReference type="SAM" id="MobiDB-lite"/>
    </source>
</evidence>
<accession>A0A5A7N8G7</accession>
<feature type="region of interest" description="Disordered" evidence="1">
    <location>
        <begin position="105"/>
        <end position="130"/>
    </location>
</feature>
<dbReference type="AlphaFoldDB" id="A0A5A7N8G7"/>
<feature type="compositionally biased region" description="Basic and acidic residues" evidence="1">
    <location>
        <begin position="106"/>
        <end position="130"/>
    </location>
</feature>
<name>A0A5A7N8G7_9PROT</name>
<reference evidence="2 3" key="1">
    <citation type="submission" date="2019-09" db="EMBL/GenBank/DDBJ databases">
        <title>NBRP : Genome information of microbial organism related human and environment.</title>
        <authorList>
            <person name="Hattori M."/>
            <person name="Oshima K."/>
            <person name="Inaba H."/>
            <person name="Suda W."/>
            <person name="Sakamoto M."/>
            <person name="Iino T."/>
            <person name="Kitahara M."/>
            <person name="Oshida Y."/>
            <person name="Iida T."/>
            <person name="Kudo T."/>
            <person name="Itoh T."/>
            <person name="Ohkuma M."/>
        </authorList>
    </citation>
    <scope>NUCLEOTIDE SEQUENCE [LARGE SCALE GENOMIC DNA]</scope>
    <source>
        <strain evidence="2 3">Q-1</strain>
    </source>
</reference>
<evidence type="ECO:0000313" key="2">
    <source>
        <dbReference type="EMBL" id="GER04642.1"/>
    </source>
</evidence>
<organism evidence="2 3">
    <name type="scientific">Iodidimonas nitroreducens</name>
    <dbReference type="NCBI Taxonomy" id="1236968"/>
    <lineage>
        <taxon>Bacteria</taxon>
        <taxon>Pseudomonadati</taxon>
        <taxon>Pseudomonadota</taxon>
        <taxon>Alphaproteobacteria</taxon>
        <taxon>Iodidimonadales</taxon>
        <taxon>Iodidimonadaceae</taxon>
        <taxon>Iodidimonas</taxon>
    </lineage>
</organism>
<comment type="caution">
    <text evidence="2">The sequence shown here is derived from an EMBL/GenBank/DDBJ whole genome shotgun (WGS) entry which is preliminary data.</text>
</comment>
<gene>
    <name evidence="2" type="ORF">JCM17846_23240</name>
</gene>
<proteinExistence type="predicted"/>
<evidence type="ECO:0000313" key="3">
    <source>
        <dbReference type="Proteomes" id="UP000324996"/>
    </source>
</evidence>
<protein>
    <submittedName>
        <fullName evidence="2">Uncharacterized protein</fullName>
    </submittedName>
</protein>
<dbReference type="Proteomes" id="UP000324996">
    <property type="component" value="Unassembled WGS sequence"/>
</dbReference>
<dbReference type="EMBL" id="BKCN01000012">
    <property type="protein sequence ID" value="GER04642.1"/>
    <property type="molecule type" value="Genomic_DNA"/>
</dbReference>